<dbReference type="PANTHER" id="PTHR43742">
    <property type="entry name" value="TRIMETHYLAMINE-N-OXIDE REDUCTASE"/>
    <property type="match status" value="1"/>
</dbReference>
<reference evidence="6" key="1">
    <citation type="submission" date="2009-09" db="EMBL/GenBank/DDBJ databases">
        <title>The complete chromosome of Desulfohalobium retbaense DSM 5692.</title>
        <authorList>
            <consortium name="US DOE Joint Genome Institute (JGI-PGF)"/>
            <person name="Lucas S."/>
            <person name="Copeland A."/>
            <person name="Lapidus A."/>
            <person name="Glavina del Rio T."/>
            <person name="Dalin E."/>
            <person name="Tice H."/>
            <person name="Bruce D."/>
            <person name="Goodwin L."/>
            <person name="Pitluck S."/>
            <person name="Kyrpides N."/>
            <person name="Mavromatis K."/>
            <person name="Ivanova N."/>
            <person name="Mikhailova N."/>
            <person name="Munk A.C."/>
            <person name="Brettin T."/>
            <person name="Detter J.C."/>
            <person name="Han C."/>
            <person name="Tapia R."/>
            <person name="Larimer F."/>
            <person name="Land M."/>
            <person name="Hauser L."/>
            <person name="Markowitz V."/>
            <person name="Cheng J.-F."/>
            <person name="Hugenholtz P."/>
            <person name="Woyke T."/>
            <person name="Wu D."/>
            <person name="Spring S."/>
            <person name="Klenk H.-P."/>
            <person name="Eisen J.A."/>
        </authorList>
    </citation>
    <scope>NUCLEOTIDE SEQUENCE [LARGE SCALE GENOMIC DNA]</scope>
    <source>
        <strain evidence="6">DSM 5692</strain>
    </source>
</reference>
<keyword evidence="2" id="KW-0408">Iron</keyword>
<evidence type="ECO:0000313" key="5">
    <source>
        <dbReference type="EMBL" id="ACV68045.1"/>
    </source>
</evidence>
<evidence type="ECO:0000256" key="3">
    <source>
        <dbReference type="ARBA" id="ARBA00023014"/>
    </source>
</evidence>
<keyword evidence="6" id="KW-1185">Reference proteome</keyword>
<dbReference type="Gene3D" id="2.40.40.20">
    <property type="match status" value="1"/>
</dbReference>
<dbReference type="InterPro" id="IPR009010">
    <property type="entry name" value="Asp_de-COase-like_dom_sf"/>
</dbReference>
<dbReference type="OrthoDB" id="9810782at2"/>
<dbReference type="STRING" id="485915.Dret_0753"/>
<keyword evidence="1" id="KW-0479">Metal-binding</keyword>
<reference evidence="5 6" key="2">
    <citation type="journal article" date="2010" name="Stand. Genomic Sci.">
        <title>Complete genome sequence of Desulfohalobium retbaense type strain (HR(100)).</title>
        <authorList>
            <person name="Spring S."/>
            <person name="Nolan M."/>
            <person name="Lapidus A."/>
            <person name="Glavina Del Rio T."/>
            <person name="Copeland A."/>
            <person name="Tice H."/>
            <person name="Cheng J.F."/>
            <person name="Lucas S."/>
            <person name="Land M."/>
            <person name="Chen F."/>
            <person name="Bruce D."/>
            <person name="Goodwin L."/>
            <person name="Pitluck S."/>
            <person name="Ivanova N."/>
            <person name="Mavromatis K."/>
            <person name="Mikhailova N."/>
            <person name="Pati A."/>
            <person name="Chen A."/>
            <person name="Palaniappan K."/>
            <person name="Hauser L."/>
            <person name="Chang Y.J."/>
            <person name="Jeffries C.D."/>
            <person name="Munk C."/>
            <person name="Kiss H."/>
            <person name="Chain P."/>
            <person name="Han C."/>
            <person name="Brettin T."/>
            <person name="Detter J.C."/>
            <person name="Schuler E."/>
            <person name="Goker M."/>
            <person name="Rohde M."/>
            <person name="Bristow J."/>
            <person name="Eisen J.A."/>
            <person name="Markowitz V."/>
            <person name="Hugenholtz P."/>
            <person name="Kyrpides N.C."/>
            <person name="Klenk H.P."/>
        </authorList>
    </citation>
    <scope>NUCLEOTIDE SEQUENCE [LARGE SCALE GENOMIC DNA]</scope>
    <source>
        <strain evidence="5 6">DSM 5692</strain>
    </source>
</reference>
<name>C8X0U8_DESRD</name>
<gene>
    <name evidence="5" type="ordered locus">Dret_0753</name>
</gene>
<dbReference type="InterPro" id="IPR050612">
    <property type="entry name" value="Prok_Mopterin_Oxidored"/>
</dbReference>
<feature type="domain" description="4Fe-4S Mo/W bis-MGD-type" evidence="4">
    <location>
        <begin position="3"/>
        <end position="57"/>
    </location>
</feature>
<dbReference type="SMART" id="SM00926">
    <property type="entry name" value="Molybdop_Fe4S4"/>
    <property type="match status" value="1"/>
</dbReference>
<accession>C8X0U8</accession>
<evidence type="ECO:0000259" key="4">
    <source>
        <dbReference type="SMART" id="SM00926"/>
    </source>
</evidence>
<dbReference type="GO" id="GO:0016491">
    <property type="term" value="F:oxidoreductase activity"/>
    <property type="evidence" value="ECO:0007669"/>
    <property type="project" value="UniProtKB-KW"/>
</dbReference>
<evidence type="ECO:0000313" key="6">
    <source>
        <dbReference type="Proteomes" id="UP000001052"/>
    </source>
</evidence>
<dbReference type="AlphaFoldDB" id="C8X0U8"/>
<dbReference type="Pfam" id="PF00384">
    <property type="entry name" value="Molybdopterin"/>
    <property type="match status" value="1"/>
</dbReference>
<organism evidence="5 6">
    <name type="scientific">Desulfohalobium retbaense (strain ATCC 49708 / DSM 5692 / JCM 16813 / HR100)</name>
    <dbReference type="NCBI Taxonomy" id="485915"/>
    <lineage>
        <taxon>Bacteria</taxon>
        <taxon>Pseudomonadati</taxon>
        <taxon>Thermodesulfobacteriota</taxon>
        <taxon>Desulfovibrionia</taxon>
        <taxon>Desulfovibrionales</taxon>
        <taxon>Desulfohalobiaceae</taxon>
        <taxon>Desulfohalobium</taxon>
    </lineage>
</organism>
<proteinExistence type="predicted"/>
<dbReference type="KEGG" id="drt:Dret_0753"/>
<dbReference type="HOGENOM" id="CLU_000422_13_3_7"/>
<dbReference type="Proteomes" id="UP000001052">
    <property type="component" value="Chromosome"/>
</dbReference>
<dbReference type="Gene3D" id="3.40.50.740">
    <property type="match status" value="1"/>
</dbReference>
<evidence type="ECO:0000256" key="2">
    <source>
        <dbReference type="ARBA" id="ARBA00023004"/>
    </source>
</evidence>
<dbReference type="EC" id="1.7.99.4" evidence="5"/>
<dbReference type="RefSeq" id="WP_015751203.1">
    <property type="nucleotide sequence ID" value="NC_013223.1"/>
</dbReference>
<dbReference type="Gene3D" id="2.20.25.90">
    <property type="entry name" value="ADC-like domains"/>
    <property type="match status" value="1"/>
</dbReference>
<keyword evidence="3" id="KW-0411">Iron-sulfur</keyword>
<dbReference type="InterPro" id="IPR006963">
    <property type="entry name" value="Mopterin_OxRdtase_4Fe-4S_dom"/>
</dbReference>
<sequence>MDPSRICTACTLDCPDTCSLLAVREGHRLTVRGNPAHPYTQGFVCGKIHSWLRRLWAPNRIREPLLRQGDRWQPISWTAALDLCAEHLQWTLQREAIMVHLQGEAGRGVLHAACKRFFQSLDAISPAGSLCDSAGIAACETDFGSLEHNDIRELETARTIINWGKDLSRSSVHTAALVRRAKRNGAQVTTISPGGDGNRAFSDRYIRIAPDSDRFVAAAVLKRVLELDPSCRRRLEAASQGSAYLAWLEAMSWEALLGQTGCGPEELEHLARLYADGPVVSLLGWGMQRYRHGGENVRAINALAYASGQIGIPGGGSYFNIGSMRHLPLDWLYPEAPAPRQPFRWSEVGRALSRMRPEYVWIAGSNVVNQAPESKRTAEALRRSRFTVVVDGFMTDTAQCADLVLPAALMLEQSEIVGSCLHDGVQLSRQVLPPPGQARSDYSIIRALSERLRPDAPLPEEDACLTTTLQHSPSLPEQAWNVMQRQGFVIGDHPRLAFAGGKTAHFDGRFHCLPSCSPPIPCDPAYPLRFITAVRRDSVHSQIGQEEQGTPEVWLGPDSPVWKEIAPGQQARLVSPLGVLRVRCVPSRDLHPDAVLYRRGDWMSLGGGANQLIESQTTDLGGGTAYYEQRVRLEPLHDN</sequence>
<protein>
    <submittedName>
        <fullName evidence="5">Nitrate reductase</fullName>
        <ecNumber evidence="5">1.7.99.4</ecNumber>
    </submittedName>
</protein>
<dbReference type="SUPFAM" id="SSF50692">
    <property type="entry name" value="ADC-like"/>
    <property type="match status" value="1"/>
</dbReference>
<evidence type="ECO:0000256" key="1">
    <source>
        <dbReference type="ARBA" id="ARBA00022723"/>
    </source>
</evidence>
<dbReference type="GO" id="GO:0051536">
    <property type="term" value="F:iron-sulfur cluster binding"/>
    <property type="evidence" value="ECO:0007669"/>
    <property type="project" value="UniProtKB-KW"/>
</dbReference>
<keyword evidence="5" id="KW-0560">Oxidoreductase</keyword>
<dbReference type="Gene3D" id="3.30.2070.10">
    <property type="entry name" value="Formate dehydrogenase/DMSO reductase"/>
    <property type="match status" value="1"/>
</dbReference>
<dbReference type="GO" id="GO:0046872">
    <property type="term" value="F:metal ion binding"/>
    <property type="evidence" value="ECO:0007669"/>
    <property type="project" value="UniProtKB-KW"/>
</dbReference>
<dbReference type="PANTHER" id="PTHR43742:SF6">
    <property type="entry name" value="OXIDOREDUCTASE YYAE-RELATED"/>
    <property type="match status" value="1"/>
</dbReference>
<dbReference type="SUPFAM" id="SSF53706">
    <property type="entry name" value="Formate dehydrogenase/DMSO reductase, domains 1-3"/>
    <property type="match status" value="1"/>
</dbReference>
<dbReference type="Gene3D" id="3.40.228.10">
    <property type="entry name" value="Dimethylsulfoxide Reductase, domain 2"/>
    <property type="match status" value="1"/>
</dbReference>
<dbReference type="Pfam" id="PF04879">
    <property type="entry name" value="Molybdop_Fe4S4"/>
    <property type="match status" value="1"/>
</dbReference>
<dbReference type="InterPro" id="IPR006656">
    <property type="entry name" value="Mopterin_OxRdtase"/>
</dbReference>
<dbReference type="eggNOG" id="COG0243">
    <property type="taxonomic scope" value="Bacteria"/>
</dbReference>
<dbReference type="EMBL" id="CP001734">
    <property type="protein sequence ID" value="ACV68045.1"/>
    <property type="molecule type" value="Genomic_DNA"/>
</dbReference>